<comment type="subcellular location">
    <subcellularLocation>
        <location evidence="2">Nucleus</location>
    </subcellularLocation>
</comment>
<keyword evidence="4" id="KW-0004">4Fe-4S</keyword>
<dbReference type="VEuPathDB" id="AmoebaDB:KM1_064700"/>
<accession>A0A5K1V2Z4</accession>
<sequence>MEEVKEKQQALDFSVNGIEIHFPYQFIYPEQYQFIKTVTSGVTDNKKPPHKQIIIEMGTGSGKTVSIITAAKGLLDNQGSNISHTIYCTRTIDEIKRIFNELTKLSIPSIVLASRAHLCLLDDVRESKHASLLCQEKRDKGLCPYYHDIEDEIPIVAGIDELVQFGKQHRRCPYFCSRKNFYKSPFIVCTYNYILDPKEENVTVGKMIDLDQTLLVFDEAHNVDNIVVDAQTLTLSLETIELATISLARLTKLLSVEASKKPLENEYKRLVEGLRRSELTNNIEEGEPYFYNEKKKTPEGDIDYDKVIPGTFRSSSQFVLLMKRIVNFFREKLHEAPTKKQQRIKEQHSIQVKDIVTGLCDSSVLTPEIIKFIPNRLHLLIQTLGDEYGGRQDVKGDSFYYDALYLVADFAALLCSSQEGFSYVPDVVKIDKDDYYHSVLNLVCVDAANAIQPILNRFHSIVFTSGTLSPLKTYINILGLKNVVEEKQIRSPTSDIGRRICPLFVTKGFDRIAITSQLADSKYAGARSDPLILSSQFFYKADRLILHSYGKLIVELSKTVPDGVLCFFPSYAYMNICISYWNEMKIFESIAQNKLIFIESKNAYETSLAFQNYKLACHTGKGAVLLCVTRGRLSEGIDFTNHLARAVLIIGAPYLQSSPIPIKERVEYLNNKKIISKDDYLIFDAMRTCNQCLGKCLRGKNDYTVVIYADKRYKINDRNVKASMPQWILDAIQKRYIDLSADQSIVLAKEFLMKMSYSFDTQFPIEEMIGKTLWTLDNIRKEQLTTQN</sequence>
<dbReference type="InterPro" id="IPR010643">
    <property type="entry name" value="HBB"/>
</dbReference>
<dbReference type="InterPro" id="IPR014001">
    <property type="entry name" value="Helicase_ATP-bd"/>
</dbReference>
<dbReference type="InterPro" id="IPR027417">
    <property type="entry name" value="P-loop_NTPase"/>
</dbReference>
<keyword evidence="9 20" id="KW-0347">Helicase</keyword>
<dbReference type="InterPro" id="IPR001945">
    <property type="entry name" value="RAD3/XPD"/>
</dbReference>
<comment type="cofactor">
    <cofactor evidence="1">
        <name>[4Fe-4S] cluster</name>
        <dbReference type="ChEBI" id="CHEBI:49883"/>
    </cofactor>
</comment>
<keyword evidence="14" id="KW-0234">DNA repair</keyword>
<evidence type="ECO:0000256" key="3">
    <source>
        <dbReference type="ARBA" id="ARBA00009146"/>
    </source>
</evidence>
<dbReference type="FunFam" id="3.40.50.300:FF:002281">
    <property type="entry name" value="DNA repair helicase rad3/xp-D, putative"/>
    <property type="match status" value="1"/>
</dbReference>
<dbReference type="PRINTS" id="PR00852">
    <property type="entry name" value="XRODRMPGMNTD"/>
</dbReference>
<dbReference type="PANTHER" id="PTHR11472">
    <property type="entry name" value="DNA REPAIR DEAD HELICASE RAD3/XP-D SUBFAMILY MEMBER"/>
    <property type="match status" value="1"/>
</dbReference>
<dbReference type="SMART" id="SM00491">
    <property type="entry name" value="HELICc2"/>
    <property type="match status" value="1"/>
</dbReference>
<evidence type="ECO:0000256" key="11">
    <source>
        <dbReference type="ARBA" id="ARBA00023004"/>
    </source>
</evidence>
<evidence type="ECO:0000256" key="5">
    <source>
        <dbReference type="ARBA" id="ARBA00022723"/>
    </source>
</evidence>
<dbReference type="VEuPathDB" id="AmoebaDB:EHI5A_072690"/>
<evidence type="ECO:0000313" key="21">
    <source>
        <dbReference type="Proteomes" id="UP000078387"/>
    </source>
</evidence>
<comment type="catalytic activity">
    <reaction evidence="18">
        <text>ATP + H2O = ADP + phosphate + H(+)</text>
        <dbReference type="Rhea" id="RHEA:13065"/>
        <dbReference type="ChEBI" id="CHEBI:15377"/>
        <dbReference type="ChEBI" id="CHEBI:15378"/>
        <dbReference type="ChEBI" id="CHEBI:30616"/>
        <dbReference type="ChEBI" id="CHEBI:43474"/>
        <dbReference type="ChEBI" id="CHEBI:456216"/>
        <dbReference type="EC" id="5.6.2.3"/>
    </reaction>
</comment>
<dbReference type="NCBIfam" id="TIGR00604">
    <property type="entry name" value="rad3"/>
    <property type="match status" value="1"/>
</dbReference>
<evidence type="ECO:0000256" key="17">
    <source>
        <dbReference type="ARBA" id="ARBA00044969"/>
    </source>
</evidence>
<dbReference type="SUPFAM" id="SSF52540">
    <property type="entry name" value="P-loop containing nucleoside triphosphate hydrolases"/>
    <property type="match status" value="1"/>
</dbReference>
<dbReference type="InterPro" id="IPR006554">
    <property type="entry name" value="Helicase-like_DEXD_c2"/>
</dbReference>
<dbReference type="InterPro" id="IPR014013">
    <property type="entry name" value="Helic_SF1/SF2_ATP-bd_DinG/Rad3"/>
</dbReference>
<dbReference type="VEuPathDB" id="AmoebaDB:EHI7A_040150"/>
<comment type="similarity">
    <text evidence="3">Belongs to the helicase family. RAD3/XPD subfamily.</text>
</comment>
<dbReference type="GO" id="GO:0045951">
    <property type="term" value="P:positive regulation of mitotic recombination"/>
    <property type="evidence" value="ECO:0007669"/>
    <property type="project" value="TreeGrafter"/>
</dbReference>
<gene>
    <name evidence="20" type="ORF">CL6EHI_132410</name>
</gene>
<evidence type="ECO:0000256" key="12">
    <source>
        <dbReference type="ARBA" id="ARBA00023014"/>
    </source>
</evidence>
<evidence type="ECO:0000256" key="8">
    <source>
        <dbReference type="ARBA" id="ARBA00022801"/>
    </source>
</evidence>
<keyword evidence="13" id="KW-0238">DNA-binding</keyword>
<dbReference type="OMA" id="EYCPFYA"/>
<name>A0A5K1V2Z4_ENTHI</name>
<dbReference type="InterPro" id="IPR045028">
    <property type="entry name" value="DinG/Rad3-like"/>
</dbReference>
<keyword evidence="6" id="KW-0547">Nucleotide-binding</keyword>
<feature type="domain" description="Helicase ATP-binding" evidence="19">
    <location>
        <begin position="17"/>
        <end position="270"/>
    </location>
</feature>
<evidence type="ECO:0000259" key="19">
    <source>
        <dbReference type="PROSITE" id="PS51193"/>
    </source>
</evidence>
<dbReference type="GO" id="GO:0006289">
    <property type="term" value="P:nucleotide-excision repair"/>
    <property type="evidence" value="ECO:0007669"/>
    <property type="project" value="InterPro"/>
</dbReference>
<dbReference type="EC" id="5.6.2.3" evidence="17"/>
<evidence type="ECO:0000256" key="6">
    <source>
        <dbReference type="ARBA" id="ARBA00022741"/>
    </source>
</evidence>
<dbReference type="GO" id="GO:0003678">
    <property type="term" value="F:DNA helicase activity"/>
    <property type="evidence" value="ECO:0007669"/>
    <property type="project" value="InterPro"/>
</dbReference>
<dbReference type="Gene3D" id="3.40.50.300">
    <property type="entry name" value="P-loop containing nucleotide triphosphate hydrolases"/>
    <property type="match status" value="2"/>
</dbReference>
<reference evidence="20 21" key="1">
    <citation type="submission" date="2016-05" db="EMBL/GenBank/DDBJ databases">
        <title>First whole genome sequencing of Entamoeba histolytica HM1:IMSS-clone-6.</title>
        <authorList>
            <person name="Mukherjee Avik.K."/>
            <person name="Izumyama S."/>
            <person name="Nakada-Tsukui K."/>
            <person name="Nozaki T."/>
        </authorList>
    </citation>
    <scope>NUCLEOTIDE SEQUENCE [LARGE SCALE GENOMIC DNA]</scope>
    <source>
        <strain evidence="20 21">HM1:IMSS clone 6</strain>
    </source>
</reference>
<dbReference type="SMART" id="SM00488">
    <property type="entry name" value="DEXDc2"/>
    <property type="match status" value="1"/>
</dbReference>
<evidence type="ECO:0000256" key="10">
    <source>
        <dbReference type="ARBA" id="ARBA00022840"/>
    </source>
</evidence>
<keyword evidence="11" id="KW-0408">Iron</keyword>
<dbReference type="VEuPathDB" id="AmoebaDB:KM1_064590"/>
<dbReference type="GO" id="GO:0005524">
    <property type="term" value="F:ATP binding"/>
    <property type="evidence" value="ECO:0007669"/>
    <property type="project" value="UniProtKB-KW"/>
</dbReference>
<dbReference type="FunFam" id="3.40.50.300:FF:002858">
    <property type="entry name" value="DNA repair helicase rad3/xp-D, putative"/>
    <property type="match status" value="1"/>
</dbReference>
<dbReference type="FunFam" id="3.40.50.300:FF:002710">
    <property type="entry name" value="DNA repair helicase putative"/>
    <property type="match status" value="1"/>
</dbReference>
<evidence type="ECO:0000313" key="20">
    <source>
        <dbReference type="EMBL" id="GAT97994.1"/>
    </source>
</evidence>
<evidence type="ECO:0000256" key="13">
    <source>
        <dbReference type="ARBA" id="ARBA00023125"/>
    </source>
</evidence>
<keyword evidence="15" id="KW-0413">Isomerase</keyword>
<dbReference type="SMART" id="SM00487">
    <property type="entry name" value="DEXDc"/>
    <property type="match status" value="1"/>
</dbReference>
<protein>
    <recommendedName>
        <fullName evidence="17">DNA 5'-3' helicase</fullName>
        <ecNumber evidence="17">5.6.2.3</ecNumber>
    </recommendedName>
</protein>
<dbReference type="Pfam" id="PF06777">
    <property type="entry name" value="HBB"/>
    <property type="match status" value="1"/>
</dbReference>
<dbReference type="InterPro" id="IPR013020">
    <property type="entry name" value="Rad3/Chl1-like"/>
</dbReference>
<proteinExistence type="inferred from homology"/>
<keyword evidence="12" id="KW-0411">Iron-sulfur</keyword>
<dbReference type="Pfam" id="PF06733">
    <property type="entry name" value="DEAD_2"/>
    <property type="match status" value="1"/>
</dbReference>
<keyword evidence="5" id="KW-0479">Metal-binding</keyword>
<comment type="caution">
    <text evidence="20">The sequence shown here is derived from an EMBL/GenBank/DDBJ whole genome shotgun (WGS) entry which is preliminary data.</text>
</comment>
<evidence type="ECO:0000256" key="2">
    <source>
        <dbReference type="ARBA" id="ARBA00004123"/>
    </source>
</evidence>
<dbReference type="VEuPathDB" id="AmoebaDB:EHI8A_209990"/>
<dbReference type="InterPro" id="IPR006555">
    <property type="entry name" value="ATP-dep_Helicase_C"/>
</dbReference>
<dbReference type="InterPro" id="IPR010614">
    <property type="entry name" value="RAD3-like_helicase_DEAD"/>
</dbReference>
<dbReference type="PANTHER" id="PTHR11472:SF1">
    <property type="entry name" value="GENERAL TRANSCRIPTION AND DNA REPAIR FACTOR IIH HELICASE SUBUNIT XPD"/>
    <property type="match status" value="1"/>
</dbReference>
<dbReference type="Pfam" id="PF13307">
    <property type="entry name" value="Helicase_C_2"/>
    <property type="match status" value="1"/>
</dbReference>
<organism evidence="20 21">
    <name type="scientific">Entamoeba histolytica</name>
    <dbReference type="NCBI Taxonomy" id="5759"/>
    <lineage>
        <taxon>Eukaryota</taxon>
        <taxon>Amoebozoa</taxon>
        <taxon>Evosea</taxon>
        <taxon>Archamoebae</taxon>
        <taxon>Mastigamoebida</taxon>
        <taxon>Entamoebidae</taxon>
        <taxon>Entamoeba</taxon>
    </lineage>
</organism>
<evidence type="ECO:0000256" key="4">
    <source>
        <dbReference type="ARBA" id="ARBA00022485"/>
    </source>
</evidence>
<dbReference type="GO" id="GO:0006366">
    <property type="term" value="P:transcription by RNA polymerase II"/>
    <property type="evidence" value="ECO:0007669"/>
    <property type="project" value="TreeGrafter"/>
</dbReference>
<dbReference type="VEuPathDB" id="AmoebaDB:EHI_132410"/>
<evidence type="ECO:0000256" key="18">
    <source>
        <dbReference type="ARBA" id="ARBA00048954"/>
    </source>
</evidence>
<dbReference type="AlphaFoldDB" id="A0A5K1V2Z4"/>
<evidence type="ECO:0000256" key="14">
    <source>
        <dbReference type="ARBA" id="ARBA00023204"/>
    </source>
</evidence>
<evidence type="ECO:0000256" key="9">
    <source>
        <dbReference type="ARBA" id="ARBA00022806"/>
    </source>
</evidence>
<dbReference type="GO" id="GO:0003684">
    <property type="term" value="F:damaged DNA binding"/>
    <property type="evidence" value="ECO:0007669"/>
    <property type="project" value="TreeGrafter"/>
</dbReference>
<dbReference type="Proteomes" id="UP000078387">
    <property type="component" value="Unassembled WGS sequence"/>
</dbReference>
<dbReference type="GO" id="GO:0046872">
    <property type="term" value="F:metal ion binding"/>
    <property type="evidence" value="ECO:0007669"/>
    <property type="project" value="UniProtKB-KW"/>
</dbReference>
<keyword evidence="16" id="KW-0539">Nucleus</keyword>
<dbReference type="GO" id="GO:0016818">
    <property type="term" value="F:hydrolase activity, acting on acid anhydrides, in phosphorus-containing anhydrides"/>
    <property type="evidence" value="ECO:0007669"/>
    <property type="project" value="InterPro"/>
</dbReference>
<keyword evidence="10" id="KW-0067">ATP-binding</keyword>
<evidence type="ECO:0000256" key="15">
    <source>
        <dbReference type="ARBA" id="ARBA00023235"/>
    </source>
</evidence>
<dbReference type="GO" id="GO:0051536">
    <property type="term" value="F:iron-sulfur cluster binding"/>
    <property type="evidence" value="ECO:0007669"/>
    <property type="project" value="UniProtKB-KW"/>
</dbReference>
<dbReference type="PROSITE" id="PS51193">
    <property type="entry name" value="HELICASE_ATP_BIND_2"/>
    <property type="match status" value="1"/>
</dbReference>
<evidence type="ECO:0000256" key="7">
    <source>
        <dbReference type="ARBA" id="ARBA00022763"/>
    </source>
</evidence>
<keyword evidence="8" id="KW-0378">Hydrolase</keyword>
<dbReference type="GO" id="GO:0005634">
    <property type="term" value="C:nucleus"/>
    <property type="evidence" value="ECO:0007669"/>
    <property type="project" value="UniProtKB-SubCell"/>
</dbReference>
<evidence type="ECO:0000256" key="1">
    <source>
        <dbReference type="ARBA" id="ARBA00001966"/>
    </source>
</evidence>
<dbReference type="EMBL" id="BDEQ01000001">
    <property type="protein sequence ID" value="GAT97994.1"/>
    <property type="molecule type" value="Genomic_DNA"/>
</dbReference>
<keyword evidence="7" id="KW-0227">DNA damage</keyword>
<evidence type="ECO:0000256" key="16">
    <source>
        <dbReference type="ARBA" id="ARBA00023242"/>
    </source>
</evidence>